<dbReference type="Gene3D" id="2.40.160.60">
    <property type="entry name" value="Outer membrane protein transport protein (OMPP1/FadL/TodX)"/>
    <property type="match status" value="1"/>
</dbReference>
<evidence type="ECO:0000256" key="1">
    <source>
        <dbReference type="SAM" id="SignalP"/>
    </source>
</evidence>
<keyword evidence="1" id="KW-0732">Signal</keyword>
<dbReference type="Proteomes" id="UP000036097">
    <property type="component" value="Unassembled WGS sequence"/>
</dbReference>
<gene>
    <name evidence="2" type="ORF">ABT56_00135</name>
</gene>
<evidence type="ECO:0000313" key="3">
    <source>
        <dbReference type="Proteomes" id="UP000036097"/>
    </source>
</evidence>
<dbReference type="RefSeq" id="WP_047876829.1">
    <property type="nucleotide sequence ID" value="NZ_LDOT01000001.1"/>
</dbReference>
<protein>
    <recommendedName>
        <fullName evidence="4">Conjugal transfer protein TraF</fullName>
    </recommendedName>
</protein>
<dbReference type="PATRIC" id="fig|1195763.3.peg.28"/>
<comment type="caution">
    <text evidence="2">The sequence shown here is derived from an EMBL/GenBank/DDBJ whole genome shotgun (WGS) entry which is preliminary data.</text>
</comment>
<organism evidence="2 3">
    <name type="scientific">Photobacterium aquae</name>
    <dbReference type="NCBI Taxonomy" id="1195763"/>
    <lineage>
        <taxon>Bacteria</taxon>
        <taxon>Pseudomonadati</taxon>
        <taxon>Pseudomonadota</taxon>
        <taxon>Gammaproteobacteria</taxon>
        <taxon>Vibrionales</taxon>
        <taxon>Vibrionaceae</taxon>
        <taxon>Photobacterium</taxon>
    </lineage>
</organism>
<accession>A0A0J1HDD5</accession>
<dbReference type="InterPro" id="IPR032811">
    <property type="entry name" value="Put_conjugal_transfer"/>
</dbReference>
<dbReference type="Pfam" id="PF13729">
    <property type="entry name" value="TraF_2"/>
    <property type="match status" value="1"/>
</dbReference>
<dbReference type="STRING" id="1195763.ABT56_00135"/>
<feature type="signal peptide" evidence="1">
    <location>
        <begin position="1"/>
        <end position="24"/>
    </location>
</feature>
<keyword evidence="3" id="KW-1185">Reference proteome</keyword>
<evidence type="ECO:0008006" key="4">
    <source>
        <dbReference type="Google" id="ProtNLM"/>
    </source>
</evidence>
<sequence>MLIQQRPFWLVAAAMLALPAGVSASVNMADTRSVGMGGVGAASANYLSASFHNPALATQNKTYDRFGLVLPVAGARFFSDDELYDHIDSFQQIHRQLQADPDNISLQQQWRERLTQLDDGRMDADGNAGMVIAVPNRHLSMNFFVKAEVAAVVLTEVDERDLAVADPGQQPLYSSGLGVAGGSVDIGVTLAKEFIFLDRDLSLGISPKYQRLLAYSYQQTLDKFDDEEIDLTDNYTDKGAFNLDIGAAYALSRHTVVGVSGRNLLSHSLDANPAGSSRTVMTYQIEPVYVAAIAYNHPRFTLAADIDLNRSQPFAELDYRTQFARLGVELDAWRRAQLRLGYAHSLTDSADDMVTAGIGLKPFGKFGVDIAALYGKEDTYGVSAQLVFHF</sequence>
<dbReference type="AlphaFoldDB" id="A0A0J1HDD5"/>
<reference evidence="2 3" key="1">
    <citation type="submission" date="2015-05" db="EMBL/GenBank/DDBJ databases">
        <title>Photobacterium galathea sp. nov.</title>
        <authorList>
            <person name="Machado H."/>
            <person name="Gram L."/>
        </authorList>
    </citation>
    <scope>NUCLEOTIDE SEQUENCE [LARGE SCALE GENOMIC DNA]</scope>
    <source>
        <strain evidence="2 3">CGMCC 1.12159</strain>
    </source>
</reference>
<feature type="chain" id="PRO_5005252385" description="Conjugal transfer protein TraF" evidence="1">
    <location>
        <begin position="25"/>
        <end position="390"/>
    </location>
</feature>
<proteinExistence type="predicted"/>
<dbReference type="EMBL" id="LDOT01000001">
    <property type="protein sequence ID" value="KLV09655.1"/>
    <property type="molecule type" value="Genomic_DNA"/>
</dbReference>
<evidence type="ECO:0000313" key="2">
    <source>
        <dbReference type="EMBL" id="KLV09655.1"/>
    </source>
</evidence>
<name>A0A0J1HDD5_9GAMM</name>